<evidence type="ECO:0000313" key="3">
    <source>
        <dbReference type="EMBL" id="TGY88155.1"/>
    </source>
</evidence>
<sequence length="274" mass="30499">MCPGDGPVLDFDVFEEKAEAARLPWQARPLVVFETVSFLRRLSVEVLRFAGAARVIPTGCPRDALETVRESRDAMLICGWEGGDDGLALVRRLRVQGGPERRSQALIVSQRKRAVDIEDARDAGVDGYLLRPFCARDLERRMRQASSRPARFIETARFAGPDRRRPRPGFGEPRYKRGADVSAGLVDAMQAALNQADDMAFQSMRRGDPIGARVGRSLRRFLEGLDALTPQAREIIDLHRATLARLEDLRGAEPQVRAELVNGLEAIVMKRKAA</sequence>
<reference evidence="3 4" key="1">
    <citation type="journal article" date="2017" name="Int. J. Syst. Evol. Microbiol.">
        <title>Marinicauda algicola sp. nov., isolated from a marine red alga Rhodosorus marinus.</title>
        <authorList>
            <person name="Jeong S.E."/>
            <person name="Jeon S.H."/>
            <person name="Chun B.H."/>
            <person name="Kim D.W."/>
            <person name="Jeon C.O."/>
        </authorList>
    </citation>
    <scope>NUCLEOTIDE SEQUENCE [LARGE SCALE GENOMIC DNA]</scope>
    <source>
        <strain evidence="3 4">JCM 31718</strain>
    </source>
</reference>
<comment type="caution">
    <text evidence="1">Lacks conserved residue(s) required for the propagation of feature annotation.</text>
</comment>
<feature type="domain" description="Response regulatory" evidence="2">
    <location>
        <begin position="29"/>
        <end position="146"/>
    </location>
</feature>
<gene>
    <name evidence="3" type="ORF">E5163_09955</name>
</gene>
<keyword evidence="4" id="KW-1185">Reference proteome</keyword>
<dbReference type="GO" id="GO:0000160">
    <property type="term" value="P:phosphorelay signal transduction system"/>
    <property type="evidence" value="ECO:0007669"/>
    <property type="project" value="InterPro"/>
</dbReference>
<dbReference type="SUPFAM" id="SSF52172">
    <property type="entry name" value="CheY-like"/>
    <property type="match status" value="1"/>
</dbReference>
<protein>
    <submittedName>
        <fullName evidence="3">Response regulator</fullName>
    </submittedName>
</protein>
<organism evidence="3 4">
    <name type="scientific">Marinicauda algicola</name>
    <dbReference type="NCBI Taxonomy" id="2029849"/>
    <lineage>
        <taxon>Bacteria</taxon>
        <taxon>Pseudomonadati</taxon>
        <taxon>Pseudomonadota</taxon>
        <taxon>Alphaproteobacteria</taxon>
        <taxon>Maricaulales</taxon>
        <taxon>Maricaulaceae</taxon>
        <taxon>Marinicauda</taxon>
    </lineage>
</organism>
<name>A0A4S2GYB4_9PROT</name>
<comment type="caution">
    <text evidence="3">The sequence shown here is derived from an EMBL/GenBank/DDBJ whole genome shotgun (WGS) entry which is preliminary data.</text>
</comment>
<evidence type="ECO:0000256" key="1">
    <source>
        <dbReference type="PROSITE-ProRule" id="PRU00169"/>
    </source>
</evidence>
<dbReference type="InterPro" id="IPR001789">
    <property type="entry name" value="Sig_transdc_resp-reg_receiver"/>
</dbReference>
<dbReference type="InterPro" id="IPR011006">
    <property type="entry name" value="CheY-like_superfamily"/>
</dbReference>
<accession>A0A4S2GYB4</accession>
<dbReference type="SMART" id="SM00448">
    <property type="entry name" value="REC"/>
    <property type="match status" value="1"/>
</dbReference>
<dbReference type="PROSITE" id="PS50110">
    <property type="entry name" value="RESPONSE_REGULATORY"/>
    <property type="match status" value="1"/>
</dbReference>
<dbReference type="Proteomes" id="UP000308054">
    <property type="component" value="Unassembled WGS sequence"/>
</dbReference>
<dbReference type="AlphaFoldDB" id="A0A4S2GYB4"/>
<evidence type="ECO:0000259" key="2">
    <source>
        <dbReference type="PROSITE" id="PS50110"/>
    </source>
</evidence>
<dbReference type="EMBL" id="SRXW01000003">
    <property type="protein sequence ID" value="TGY88155.1"/>
    <property type="molecule type" value="Genomic_DNA"/>
</dbReference>
<evidence type="ECO:0000313" key="4">
    <source>
        <dbReference type="Proteomes" id="UP000308054"/>
    </source>
</evidence>
<proteinExistence type="predicted"/>
<dbReference type="Gene3D" id="3.40.50.2300">
    <property type="match status" value="1"/>
</dbReference>